<proteinExistence type="predicted"/>
<accession>A0A7C9RKL2</accession>
<comment type="caution">
    <text evidence="1">The sequence shown here is derived from an EMBL/GenBank/DDBJ whole genome shotgun (WGS) entry which is preliminary data.</text>
</comment>
<dbReference type="AlphaFoldDB" id="A0A7C9RKL2"/>
<sequence length="111" mass="12909">MQNRSYITDDEIDKALDYLRDNARDAAQARADRIYVEEYRKVIKAKIMKEHGDKSAVLQEREAYSDPRYIAHLEAIKQAVLEDEGHRFLRAAADAKIEAWRTQSSNTRARV</sequence>
<evidence type="ECO:0000313" key="2">
    <source>
        <dbReference type="Proteomes" id="UP000480266"/>
    </source>
</evidence>
<reference evidence="1" key="1">
    <citation type="submission" date="2020-02" db="EMBL/GenBank/DDBJ databases">
        <title>Draft genome sequence of Candidatus Afipia apatlaquensis IBT-C3, a potential strain for decolorization of textile dyes.</title>
        <authorList>
            <person name="Sanchez-Reyes A."/>
            <person name="Breton-Deval L."/>
            <person name="Mangelson H."/>
            <person name="Sanchez-Flores A."/>
        </authorList>
    </citation>
    <scope>NUCLEOTIDE SEQUENCE [LARGE SCALE GENOMIC DNA]</scope>
    <source>
        <strain evidence="1">IBT-C3</strain>
    </source>
</reference>
<name>A0A7C9RKL2_9BRAD</name>
<evidence type="ECO:0000313" key="1">
    <source>
        <dbReference type="EMBL" id="NGX99803.1"/>
    </source>
</evidence>
<dbReference type="Proteomes" id="UP000480266">
    <property type="component" value="Unassembled WGS sequence"/>
</dbReference>
<dbReference type="EMBL" id="JAAMRR010001690">
    <property type="protein sequence ID" value="NGX99803.1"/>
    <property type="molecule type" value="Genomic_DNA"/>
</dbReference>
<protein>
    <submittedName>
        <fullName evidence="1">Uncharacterized protein</fullName>
    </submittedName>
</protein>
<gene>
    <name evidence="1" type="ORF">G4V63_32875</name>
</gene>
<organism evidence="1 2">
    <name type="scientific">Candidatus Afipia apatlaquensis</name>
    <dbReference type="NCBI Taxonomy" id="2712852"/>
    <lineage>
        <taxon>Bacteria</taxon>
        <taxon>Pseudomonadati</taxon>
        <taxon>Pseudomonadota</taxon>
        <taxon>Alphaproteobacteria</taxon>
        <taxon>Hyphomicrobiales</taxon>
        <taxon>Nitrobacteraceae</taxon>
        <taxon>Afipia</taxon>
    </lineage>
</organism>
<keyword evidence="2" id="KW-1185">Reference proteome</keyword>